<dbReference type="InterPro" id="IPR029058">
    <property type="entry name" value="AB_hydrolase_fold"/>
</dbReference>
<dbReference type="PRINTS" id="PR00111">
    <property type="entry name" value="ABHYDROLASE"/>
</dbReference>
<name>A0A926ZE79_9CYAN</name>
<evidence type="ECO:0000313" key="3">
    <source>
        <dbReference type="Proteomes" id="UP000641646"/>
    </source>
</evidence>
<organism evidence="2 3">
    <name type="scientific">Aerosakkonema funiforme FACHB-1375</name>
    <dbReference type="NCBI Taxonomy" id="2949571"/>
    <lineage>
        <taxon>Bacteria</taxon>
        <taxon>Bacillati</taxon>
        <taxon>Cyanobacteriota</taxon>
        <taxon>Cyanophyceae</taxon>
        <taxon>Oscillatoriophycideae</taxon>
        <taxon>Aerosakkonematales</taxon>
        <taxon>Aerosakkonemataceae</taxon>
        <taxon>Aerosakkonema</taxon>
    </lineage>
</organism>
<keyword evidence="2" id="KW-0378">Hydrolase</keyword>
<dbReference type="GO" id="GO:0016787">
    <property type="term" value="F:hydrolase activity"/>
    <property type="evidence" value="ECO:0007669"/>
    <property type="project" value="UniProtKB-KW"/>
</dbReference>
<dbReference type="Pfam" id="PF12697">
    <property type="entry name" value="Abhydrolase_6"/>
    <property type="match status" value="1"/>
</dbReference>
<dbReference type="InterPro" id="IPR000639">
    <property type="entry name" value="Epox_hydrolase-like"/>
</dbReference>
<reference evidence="2" key="1">
    <citation type="journal article" date="2015" name="ISME J.">
        <title>Draft Genome Sequence of Streptomyces incarnatus NRRL8089, which Produces the Nucleoside Antibiotic Sinefungin.</title>
        <authorList>
            <person name="Oshima K."/>
            <person name="Hattori M."/>
            <person name="Shimizu H."/>
            <person name="Fukuda K."/>
            <person name="Nemoto M."/>
            <person name="Inagaki K."/>
            <person name="Tamura T."/>
        </authorList>
    </citation>
    <scope>NUCLEOTIDE SEQUENCE</scope>
    <source>
        <strain evidence="2">FACHB-1375</strain>
    </source>
</reference>
<dbReference type="Gene3D" id="3.40.50.1820">
    <property type="entry name" value="alpha/beta hydrolase"/>
    <property type="match status" value="1"/>
</dbReference>
<reference evidence="2" key="2">
    <citation type="submission" date="2020-08" db="EMBL/GenBank/DDBJ databases">
        <authorList>
            <person name="Chen M."/>
            <person name="Teng W."/>
            <person name="Zhao L."/>
            <person name="Hu C."/>
            <person name="Zhou Y."/>
            <person name="Han B."/>
            <person name="Song L."/>
            <person name="Shu W."/>
        </authorList>
    </citation>
    <scope>NUCLEOTIDE SEQUENCE</scope>
    <source>
        <strain evidence="2">FACHB-1375</strain>
    </source>
</reference>
<dbReference type="InterPro" id="IPR000073">
    <property type="entry name" value="AB_hydrolase_1"/>
</dbReference>
<dbReference type="AlphaFoldDB" id="A0A926ZE79"/>
<accession>A0A926ZE79</accession>
<dbReference type="PANTHER" id="PTHR43689:SF8">
    <property type="entry name" value="ALPHA_BETA-HYDROLASES SUPERFAMILY PROTEIN"/>
    <property type="match status" value="1"/>
</dbReference>
<dbReference type="Proteomes" id="UP000641646">
    <property type="component" value="Unassembled WGS sequence"/>
</dbReference>
<dbReference type="PRINTS" id="PR00412">
    <property type="entry name" value="EPOXHYDRLASE"/>
</dbReference>
<proteinExistence type="predicted"/>
<evidence type="ECO:0000313" key="2">
    <source>
        <dbReference type="EMBL" id="MBD2179783.1"/>
    </source>
</evidence>
<sequence length="294" mass="32258">MFANLLPQSVAQLTESASIALAQNIQQQAISTPLSELPIPTTYVRQGSGGTPIVLLHGFDSSVFEFRRLLPLLAAENETWTMDLLGFGFTERVTGLPFSPSAIATHLYYFWKSAIEQPVILVGASMGGAAAIDFTLTYPQLVKKLVLIDSAGLTKGPTIGKYLFPPLGYLATSFLRNPKVREKISKNAYRDEKLASPDAQLCAALHLEMPAWDAALIAFTKSGGYGYFGDKVSQIQQPTLILWGKCDRILGTRDAEKFAKAVPHSKLIWIEDCGHVPHLEKPQITAQHILDFRS</sequence>
<gene>
    <name evidence="2" type="ORF">H6G03_01435</name>
</gene>
<dbReference type="PANTHER" id="PTHR43689">
    <property type="entry name" value="HYDROLASE"/>
    <property type="match status" value="1"/>
</dbReference>
<feature type="domain" description="AB hydrolase-1" evidence="1">
    <location>
        <begin position="53"/>
        <end position="286"/>
    </location>
</feature>
<keyword evidence="3" id="KW-1185">Reference proteome</keyword>
<protein>
    <submittedName>
        <fullName evidence="2">Alpha/beta hydrolase</fullName>
    </submittedName>
</protein>
<dbReference type="RefSeq" id="WP_190461317.1">
    <property type="nucleotide sequence ID" value="NZ_JACJPW010000002.1"/>
</dbReference>
<dbReference type="SUPFAM" id="SSF53474">
    <property type="entry name" value="alpha/beta-Hydrolases"/>
    <property type="match status" value="1"/>
</dbReference>
<evidence type="ECO:0000259" key="1">
    <source>
        <dbReference type="Pfam" id="PF12697"/>
    </source>
</evidence>
<dbReference type="EMBL" id="JACJPW010000002">
    <property type="protein sequence ID" value="MBD2179783.1"/>
    <property type="molecule type" value="Genomic_DNA"/>
</dbReference>
<comment type="caution">
    <text evidence="2">The sequence shown here is derived from an EMBL/GenBank/DDBJ whole genome shotgun (WGS) entry which is preliminary data.</text>
</comment>